<keyword evidence="8" id="KW-1185">Reference proteome</keyword>
<dbReference type="GO" id="GO:0003677">
    <property type="term" value="F:DNA binding"/>
    <property type="evidence" value="ECO:0007669"/>
    <property type="project" value="InterPro"/>
</dbReference>
<dbReference type="CDD" id="cd06171">
    <property type="entry name" value="Sigma70_r4"/>
    <property type="match status" value="1"/>
</dbReference>
<comment type="caution">
    <text evidence="7">The sequence shown here is derived from an EMBL/GenBank/DDBJ whole genome shotgun (WGS) entry which is preliminary data.</text>
</comment>
<dbReference type="PANTHER" id="PTHR43133">
    <property type="entry name" value="RNA POLYMERASE ECF-TYPE SIGMA FACTO"/>
    <property type="match status" value="1"/>
</dbReference>
<dbReference type="Pfam" id="PF04542">
    <property type="entry name" value="Sigma70_r2"/>
    <property type="match status" value="1"/>
</dbReference>
<feature type="domain" description="RNA polymerase sigma-70 region 2" evidence="5">
    <location>
        <begin position="49"/>
        <end position="112"/>
    </location>
</feature>
<sequence length="219" mass="25752">MIENRLIDNGRSMLMGEESPVDEVARIVDEEVLIRKTFEHDPQEGCELLFRKYYTILCSHAVRFVYSHDVAEDLVSEIFCKFWNDQIYASITTSYRAYLFKAVRYSAYNYVKWELSRRNKTVSPEEHLFDISSLKPEQALLYDELAHEINQIIDNLPNQCKRVFLLSRFENKKYKEIADELGISVKAVEAHISKALDILRRNLKSEDLLVWLILFGSMQ</sequence>
<evidence type="ECO:0000259" key="5">
    <source>
        <dbReference type="Pfam" id="PF04542"/>
    </source>
</evidence>
<dbReference type="NCBIfam" id="TIGR02937">
    <property type="entry name" value="sigma70-ECF"/>
    <property type="match status" value="1"/>
</dbReference>
<keyword evidence="4" id="KW-0804">Transcription</keyword>
<evidence type="ECO:0000256" key="1">
    <source>
        <dbReference type="ARBA" id="ARBA00010641"/>
    </source>
</evidence>
<evidence type="ECO:0000313" key="7">
    <source>
        <dbReference type="EMBL" id="RAV99215.1"/>
    </source>
</evidence>
<dbReference type="GO" id="GO:0006352">
    <property type="term" value="P:DNA-templated transcription initiation"/>
    <property type="evidence" value="ECO:0007669"/>
    <property type="project" value="InterPro"/>
</dbReference>
<evidence type="ECO:0000256" key="4">
    <source>
        <dbReference type="ARBA" id="ARBA00023163"/>
    </source>
</evidence>
<dbReference type="Proteomes" id="UP000251889">
    <property type="component" value="Unassembled WGS sequence"/>
</dbReference>
<dbReference type="InterPro" id="IPR007627">
    <property type="entry name" value="RNA_pol_sigma70_r2"/>
</dbReference>
<dbReference type="OrthoDB" id="1524077at2"/>
<evidence type="ECO:0000256" key="3">
    <source>
        <dbReference type="ARBA" id="ARBA00023082"/>
    </source>
</evidence>
<dbReference type="InterPro" id="IPR039425">
    <property type="entry name" value="RNA_pol_sigma-70-like"/>
</dbReference>
<dbReference type="AlphaFoldDB" id="A0A364XY43"/>
<dbReference type="Pfam" id="PF08281">
    <property type="entry name" value="Sigma70_r4_2"/>
    <property type="match status" value="1"/>
</dbReference>
<dbReference type="NCBIfam" id="TIGR02985">
    <property type="entry name" value="Sig70_bacteroi1"/>
    <property type="match status" value="1"/>
</dbReference>
<comment type="similarity">
    <text evidence="1">Belongs to the sigma-70 factor family. ECF subfamily.</text>
</comment>
<keyword evidence="3" id="KW-0731">Sigma factor</keyword>
<evidence type="ECO:0000313" key="8">
    <source>
        <dbReference type="Proteomes" id="UP000251889"/>
    </source>
</evidence>
<dbReference type="InterPro" id="IPR013324">
    <property type="entry name" value="RNA_pol_sigma_r3/r4-like"/>
</dbReference>
<dbReference type="InterPro" id="IPR013249">
    <property type="entry name" value="RNA_pol_sigma70_r4_t2"/>
</dbReference>
<dbReference type="SUPFAM" id="SSF88946">
    <property type="entry name" value="Sigma2 domain of RNA polymerase sigma factors"/>
    <property type="match status" value="1"/>
</dbReference>
<reference evidence="7 8" key="1">
    <citation type="submission" date="2018-06" db="EMBL/GenBank/DDBJ databases">
        <title>Chryseolinea flavus sp. nov., a member of the phylum Bacteroidetes isolated from soil.</title>
        <authorList>
            <person name="Li Y."/>
            <person name="Wang J."/>
        </authorList>
    </citation>
    <scope>NUCLEOTIDE SEQUENCE [LARGE SCALE GENOMIC DNA]</scope>
    <source>
        <strain evidence="7 8">SDU1-6</strain>
    </source>
</reference>
<evidence type="ECO:0000259" key="6">
    <source>
        <dbReference type="Pfam" id="PF08281"/>
    </source>
</evidence>
<dbReference type="InterPro" id="IPR014284">
    <property type="entry name" value="RNA_pol_sigma-70_dom"/>
</dbReference>
<dbReference type="InterPro" id="IPR013325">
    <property type="entry name" value="RNA_pol_sigma_r2"/>
</dbReference>
<organism evidence="7 8">
    <name type="scientific">Pseudochryseolinea flava</name>
    <dbReference type="NCBI Taxonomy" id="2059302"/>
    <lineage>
        <taxon>Bacteria</taxon>
        <taxon>Pseudomonadati</taxon>
        <taxon>Bacteroidota</taxon>
        <taxon>Cytophagia</taxon>
        <taxon>Cytophagales</taxon>
        <taxon>Fulvivirgaceae</taxon>
        <taxon>Pseudochryseolinea</taxon>
    </lineage>
</organism>
<name>A0A364XY43_9BACT</name>
<protein>
    <submittedName>
        <fullName evidence="7">RNA polymerase sigma-70 factor</fullName>
    </submittedName>
</protein>
<accession>A0A364XY43</accession>
<dbReference type="InterPro" id="IPR036388">
    <property type="entry name" value="WH-like_DNA-bd_sf"/>
</dbReference>
<dbReference type="PANTHER" id="PTHR43133:SF46">
    <property type="entry name" value="RNA POLYMERASE SIGMA-70 FACTOR ECF SUBFAMILY"/>
    <property type="match status" value="1"/>
</dbReference>
<keyword evidence="2" id="KW-0805">Transcription regulation</keyword>
<proteinExistence type="inferred from homology"/>
<evidence type="ECO:0000256" key="2">
    <source>
        <dbReference type="ARBA" id="ARBA00023015"/>
    </source>
</evidence>
<feature type="domain" description="RNA polymerase sigma factor 70 region 4 type 2" evidence="6">
    <location>
        <begin position="148"/>
        <end position="196"/>
    </location>
</feature>
<dbReference type="GO" id="GO:0016987">
    <property type="term" value="F:sigma factor activity"/>
    <property type="evidence" value="ECO:0007669"/>
    <property type="project" value="UniProtKB-KW"/>
</dbReference>
<dbReference type="EMBL" id="QMFY01000012">
    <property type="protein sequence ID" value="RAV99215.1"/>
    <property type="molecule type" value="Genomic_DNA"/>
</dbReference>
<gene>
    <name evidence="7" type="ORF">DQQ10_20155</name>
</gene>
<dbReference type="SUPFAM" id="SSF88659">
    <property type="entry name" value="Sigma3 and sigma4 domains of RNA polymerase sigma factors"/>
    <property type="match status" value="1"/>
</dbReference>
<dbReference type="RefSeq" id="WP_112748729.1">
    <property type="nucleotide sequence ID" value="NZ_QMFY01000012.1"/>
</dbReference>
<dbReference type="Gene3D" id="1.10.1740.10">
    <property type="match status" value="1"/>
</dbReference>
<dbReference type="InterPro" id="IPR014327">
    <property type="entry name" value="RNA_pol_sigma70_bacteroid"/>
</dbReference>
<dbReference type="Gene3D" id="1.10.10.10">
    <property type="entry name" value="Winged helix-like DNA-binding domain superfamily/Winged helix DNA-binding domain"/>
    <property type="match status" value="1"/>
</dbReference>